<dbReference type="SUPFAM" id="SSF56349">
    <property type="entry name" value="DNA breaking-rejoining enzymes"/>
    <property type="match status" value="1"/>
</dbReference>
<evidence type="ECO:0000256" key="1">
    <source>
        <dbReference type="ARBA" id="ARBA00023172"/>
    </source>
</evidence>
<proteinExistence type="predicted"/>
<dbReference type="PANTHER" id="PTHR35617:SF3">
    <property type="entry name" value="CORE-BINDING (CB) DOMAIN-CONTAINING PROTEIN"/>
    <property type="match status" value="1"/>
</dbReference>
<name>A0A151X891_9HYME</name>
<gene>
    <name evidence="2" type="ORF">ALC60_04488</name>
</gene>
<dbReference type="Proteomes" id="UP000075809">
    <property type="component" value="Unassembled WGS sequence"/>
</dbReference>
<sequence>MQTLAAIQIPNIHFSNLVIIKIPSRLKTSGIGRSQPLLSFSPFLDKPELCIFSLLRFYIGFTSDLRRAGNDSLFISHRAPHGPVSAQTLARWVKLEMSAAGIDTSIFSAHSTRHASTSFANLKDIRRTAGWSSSSQVFARFYNRSIFREPTFQNTILSRS</sequence>
<dbReference type="PANTHER" id="PTHR35617">
    <property type="entry name" value="PHAGE_INTEGRASE DOMAIN-CONTAINING PROTEIN"/>
    <property type="match status" value="1"/>
</dbReference>
<keyword evidence="3" id="KW-1185">Reference proteome</keyword>
<evidence type="ECO:0000313" key="2">
    <source>
        <dbReference type="EMBL" id="KYQ56583.1"/>
    </source>
</evidence>
<dbReference type="AlphaFoldDB" id="A0A151X891"/>
<evidence type="ECO:0008006" key="4">
    <source>
        <dbReference type="Google" id="ProtNLM"/>
    </source>
</evidence>
<accession>A0A151X891</accession>
<organism evidence="2 3">
    <name type="scientific">Mycetomoellerius zeteki</name>
    <dbReference type="NCBI Taxonomy" id="64791"/>
    <lineage>
        <taxon>Eukaryota</taxon>
        <taxon>Metazoa</taxon>
        <taxon>Ecdysozoa</taxon>
        <taxon>Arthropoda</taxon>
        <taxon>Hexapoda</taxon>
        <taxon>Insecta</taxon>
        <taxon>Pterygota</taxon>
        <taxon>Neoptera</taxon>
        <taxon>Endopterygota</taxon>
        <taxon>Hymenoptera</taxon>
        <taxon>Apocrita</taxon>
        <taxon>Aculeata</taxon>
        <taxon>Formicoidea</taxon>
        <taxon>Formicidae</taxon>
        <taxon>Myrmicinae</taxon>
        <taxon>Mycetomoellerius</taxon>
    </lineage>
</organism>
<dbReference type="InterPro" id="IPR013762">
    <property type="entry name" value="Integrase-like_cat_sf"/>
</dbReference>
<dbReference type="STRING" id="64791.A0A151X891"/>
<dbReference type="GO" id="GO:0015074">
    <property type="term" value="P:DNA integration"/>
    <property type="evidence" value="ECO:0007669"/>
    <property type="project" value="InterPro"/>
</dbReference>
<keyword evidence="1" id="KW-0233">DNA recombination</keyword>
<protein>
    <recommendedName>
        <fullName evidence="4">Tyr recombinase domain-containing protein</fullName>
    </recommendedName>
</protein>
<reference evidence="2 3" key="1">
    <citation type="submission" date="2015-09" db="EMBL/GenBank/DDBJ databases">
        <title>Trachymyrmex zeteki WGS genome.</title>
        <authorList>
            <person name="Nygaard S."/>
            <person name="Hu H."/>
            <person name="Boomsma J."/>
            <person name="Zhang G."/>
        </authorList>
    </citation>
    <scope>NUCLEOTIDE SEQUENCE [LARGE SCALE GENOMIC DNA]</scope>
    <source>
        <strain evidence="2">Tzet28-1</strain>
        <tissue evidence="2">Whole body</tissue>
    </source>
</reference>
<dbReference type="EMBL" id="KQ982426">
    <property type="protein sequence ID" value="KYQ56583.1"/>
    <property type="molecule type" value="Genomic_DNA"/>
</dbReference>
<dbReference type="InterPro" id="IPR011010">
    <property type="entry name" value="DNA_brk_join_enz"/>
</dbReference>
<evidence type="ECO:0000313" key="3">
    <source>
        <dbReference type="Proteomes" id="UP000075809"/>
    </source>
</evidence>
<dbReference type="GO" id="GO:0003677">
    <property type="term" value="F:DNA binding"/>
    <property type="evidence" value="ECO:0007669"/>
    <property type="project" value="InterPro"/>
</dbReference>
<dbReference type="Gene3D" id="1.10.443.10">
    <property type="entry name" value="Intergrase catalytic core"/>
    <property type="match status" value="1"/>
</dbReference>
<dbReference type="GO" id="GO:0006310">
    <property type="term" value="P:DNA recombination"/>
    <property type="evidence" value="ECO:0007669"/>
    <property type="project" value="UniProtKB-KW"/>
</dbReference>